<accession>A0ABS7YCN5</accession>
<dbReference type="EMBL" id="JAHYBX010000007">
    <property type="protein sequence ID" value="MCA1857463.1"/>
    <property type="molecule type" value="Genomic_DNA"/>
</dbReference>
<dbReference type="SUPFAM" id="SSF53955">
    <property type="entry name" value="Lysozyme-like"/>
    <property type="match status" value="1"/>
</dbReference>
<reference evidence="7 8" key="1">
    <citation type="submission" date="2021-07" db="EMBL/GenBank/DDBJ databases">
        <title>Characterization of Violacein-producing bacteria and related species.</title>
        <authorList>
            <person name="Wilson H.S."/>
            <person name="De Leon M.E."/>
        </authorList>
    </citation>
    <scope>NUCLEOTIDE SEQUENCE [LARGE SCALE GENOMIC DNA]</scope>
    <source>
        <strain evidence="7 8">HSC-2F05</strain>
    </source>
</reference>
<keyword evidence="2 6" id="KW-0929">Antimicrobial</keyword>
<keyword evidence="3 6" id="KW-0081">Bacteriolytic enzyme</keyword>
<dbReference type="PANTHER" id="PTHR38107">
    <property type="match status" value="1"/>
</dbReference>
<comment type="catalytic activity">
    <reaction evidence="1 6">
        <text>Hydrolysis of (1-&gt;4)-beta-linkages between N-acetylmuramic acid and N-acetyl-D-glucosamine residues in a peptidoglycan and between N-acetyl-D-glucosamine residues in chitodextrins.</text>
        <dbReference type="EC" id="3.2.1.17"/>
    </reaction>
</comment>
<name>A0ABS7YCN5_9BURK</name>
<dbReference type="EC" id="3.2.1.17" evidence="6"/>
<comment type="caution">
    <text evidence="7">The sequence shown here is derived from an EMBL/GenBank/DDBJ whole genome shotgun (WGS) entry which is preliminary data.</text>
</comment>
<keyword evidence="5 6" id="KW-0326">Glycosidase</keyword>
<sequence length="158" mass="17116">MNRRAAGLAGIVGAVVAATLLAFTPAWEGTKLTTYRDLGGVLTYCTGATENAAWGRTYTQEQCRAQLDRDLERHAAGIASCIPMDRLTDGQRVAFVDAAYNIGVSAFCGSSMARRARAGDMRGACDALLMWDKVDGRQVRGLTRRRQAERELCLRGLA</sequence>
<dbReference type="InterPro" id="IPR051018">
    <property type="entry name" value="Bacteriophage_GH24"/>
</dbReference>
<keyword evidence="4 6" id="KW-0378">Hydrolase</keyword>
<dbReference type="InterPro" id="IPR043688">
    <property type="entry name" value="SAR_endolysin-like"/>
</dbReference>
<evidence type="ECO:0000256" key="5">
    <source>
        <dbReference type="ARBA" id="ARBA00023295"/>
    </source>
</evidence>
<protein>
    <recommendedName>
        <fullName evidence="6">Lysozyme</fullName>
        <ecNumber evidence="6">3.2.1.17</ecNumber>
    </recommendedName>
</protein>
<dbReference type="Proteomes" id="UP001198602">
    <property type="component" value="Unassembled WGS sequence"/>
</dbReference>
<organism evidence="7 8">
    <name type="scientific">Massilia hydrophila</name>
    <dbReference type="NCBI Taxonomy" id="3044279"/>
    <lineage>
        <taxon>Bacteria</taxon>
        <taxon>Pseudomonadati</taxon>
        <taxon>Pseudomonadota</taxon>
        <taxon>Betaproteobacteria</taxon>
        <taxon>Burkholderiales</taxon>
        <taxon>Oxalobacteraceae</taxon>
        <taxon>Telluria group</taxon>
        <taxon>Massilia</taxon>
    </lineage>
</organism>
<evidence type="ECO:0000256" key="2">
    <source>
        <dbReference type="ARBA" id="ARBA00022529"/>
    </source>
</evidence>
<dbReference type="InterPro" id="IPR002196">
    <property type="entry name" value="Glyco_hydro_24"/>
</dbReference>
<keyword evidence="8" id="KW-1185">Reference proteome</keyword>
<dbReference type="InterPro" id="IPR034690">
    <property type="entry name" value="Endolysin_T4_type"/>
</dbReference>
<dbReference type="Pfam" id="PF00959">
    <property type="entry name" value="Phage_lysozyme"/>
    <property type="match status" value="1"/>
</dbReference>
<evidence type="ECO:0000256" key="4">
    <source>
        <dbReference type="ARBA" id="ARBA00022801"/>
    </source>
</evidence>
<evidence type="ECO:0000313" key="7">
    <source>
        <dbReference type="EMBL" id="MCA1857463.1"/>
    </source>
</evidence>
<dbReference type="InterPro" id="IPR023347">
    <property type="entry name" value="Lysozyme_dom_sf"/>
</dbReference>
<dbReference type="InterPro" id="IPR023346">
    <property type="entry name" value="Lysozyme-like_dom_sf"/>
</dbReference>
<proteinExistence type="inferred from homology"/>
<evidence type="ECO:0000256" key="3">
    <source>
        <dbReference type="ARBA" id="ARBA00022638"/>
    </source>
</evidence>
<dbReference type="HAMAP" id="MF_04110">
    <property type="entry name" value="ENDOLYSIN_T4"/>
    <property type="match status" value="1"/>
</dbReference>
<evidence type="ECO:0000256" key="1">
    <source>
        <dbReference type="ARBA" id="ARBA00000632"/>
    </source>
</evidence>
<dbReference type="Gene3D" id="1.10.530.40">
    <property type="match status" value="1"/>
</dbReference>
<dbReference type="PANTHER" id="PTHR38107:SF3">
    <property type="entry name" value="LYSOZYME RRRD-RELATED"/>
    <property type="match status" value="1"/>
</dbReference>
<gene>
    <name evidence="7" type="ORF">LE190_16235</name>
</gene>
<dbReference type="HAMAP" id="MF_04136">
    <property type="entry name" value="SAR_ENDOLYSIN"/>
    <property type="match status" value="1"/>
</dbReference>
<evidence type="ECO:0000313" key="8">
    <source>
        <dbReference type="Proteomes" id="UP001198602"/>
    </source>
</evidence>
<dbReference type="RefSeq" id="WP_225239682.1">
    <property type="nucleotide sequence ID" value="NZ_JAHYBX010000007.1"/>
</dbReference>
<comment type="similarity">
    <text evidence="6">Belongs to the glycosyl hydrolase 24 family.</text>
</comment>
<evidence type="ECO:0000256" key="6">
    <source>
        <dbReference type="RuleBase" id="RU003788"/>
    </source>
</evidence>
<dbReference type="CDD" id="cd16900">
    <property type="entry name" value="endolysin_R21-like"/>
    <property type="match status" value="1"/>
</dbReference>